<feature type="compositionally biased region" description="Low complexity" evidence="1">
    <location>
        <begin position="202"/>
        <end position="213"/>
    </location>
</feature>
<feature type="region of interest" description="Disordered" evidence="1">
    <location>
        <begin position="1"/>
        <end position="27"/>
    </location>
</feature>
<dbReference type="RefSeq" id="XP_033603692.1">
    <property type="nucleotide sequence ID" value="XM_033740228.1"/>
</dbReference>
<protein>
    <submittedName>
        <fullName evidence="2">Uncharacterized protein</fullName>
    </submittedName>
</protein>
<dbReference type="EMBL" id="ML996567">
    <property type="protein sequence ID" value="KAF2761241.1"/>
    <property type="molecule type" value="Genomic_DNA"/>
</dbReference>
<organism evidence="2 3">
    <name type="scientific">Pseudovirgaria hyperparasitica</name>
    <dbReference type="NCBI Taxonomy" id="470096"/>
    <lineage>
        <taxon>Eukaryota</taxon>
        <taxon>Fungi</taxon>
        <taxon>Dikarya</taxon>
        <taxon>Ascomycota</taxon>
        <taxon>Pezizomycotina</taxon>
        <taxon>Dothideomycetes</taxon>
        <taxon>Dothideomycetes incertae sedis</taxon>
        <taxon>Acrospermales</taxon>
        <taxon>Acrospermaceae</taxon>
        <taxon>Pseudovirgaria</taxon>
    </lineage>
</organism>
<gene>
    <name evidence="2" type="ORF">EJ05DRAFT_257454</name>
</gene>
<dbReference type="Proteomes" id="UP000799437">
    <property type="component" value="Unassembled WGS sequence"/>
</dbReference>
<evidence type="ECO:0000313" key="2">
    <source>
        <dbReference type="EMBL" id="KAF2761241.1"/>
    </source>
</evidence>
<accession>A0A6A6WJ08</accession>
<evidence type="ECO:0000313" key="3">
    <source>
        <dbReference type="Proteomes" id="UP000799437"/>
    </source>
</evidence>
<feature type="region of interest" description="Disordered" evidence="1">
    <location>
        <begin position="202"/>
        <end position="221"/>
    </location>
</feature>
<sequence>MSTRRHTVPTTSRPKTPEPDGFEELDLSSETEWDEANVKAEEIIPADPVTPWTNALQHSRAAAGNILNASTKFTRDIYRSGMGSAAVAVAAAAYATATKQRPPRRIRRPRSVAEKAEDAVSSSSLARLHSESSGLTRGQMLERVPIAVMGADIDGPDWNTMQTRPPPRQTGAGNRIIVGPAQRKPGALADGPVMLQSPATTPPFSYSSSPYSTNGQERAVDEQFESTSFPFAFEDDEADADDEDRASEEDEFVVNKEVYDDAYAQYHGRRYR</sequence>
<feature type="compositionally biased region" description="Low complexity" evidence="1">
    <location>
        <begin position="121"/>
        <end position="133"/>
    </location>
</feature>
<feature type="compositionally biased region" description="Basic residues" evidence="1">
    <location>
        <begin position="101"/>
        <end position="110"/>
    </location>
</feature>
<reference evidence="2" key="1">
    <citation type="journal article" date="2020" name="Stud. Mycol.">
        <title>101 Dothideomycetes genomes: a test case for predicting lifestyles and emergence of pathogens.</title>
        <authorList>
            <person name="Haridas S."/>
            <person name="Albert R."/>
            <person name="Binder M."/>
            <person name="Bloem J."/>
            <person name="Labutti K."/>
            <person name="Salamov A."/>
            <person name="Andreopoulos B."/>
            <person name="Baker S."/>
            <person name="Barry K."/>
            <person name="Bills G."/>
            <person name="Bluhm B."/>
            <person name="Cannon C."/>
            <person name="Castanera R."/>
            <person name="Culley D."/>
            <person name="Daum C."/>
            <person name="Ezra D."/>
            <person name="Gonzalez J."/>
            <person name="Henrissat B."/>
            <person name="Kuo A."/>
            <person name="Liang C."/>
            <person name="Lipzen A."/>
            <person name="Lutzoni F."/>
            <person name="Magnuson J."/>
            <person name="Mondo S."/>
            <person name="Nolan M."/>
            <person name="Ohm R."/>
            <person name="Pangilinan J."/>
            <person name="Park H.-J."/>
            <person name="Ramirez L."/>
            <person name="Alfaro M."/>
            <person name="Sun H."/>
            <person name="Tritt A."/>
            <person name="Yoshinaga Y."/>
            <person name="Zwiers L.-H."/>
            <person name="Turgeon B."/>
            <person name="Goodwin S."/>
            <person name="Spatafora J."/>
            <person name="Crous P."/>
            <person name="Grigoriev I."/>
        </authorList>
    </citation>
    <scope>NUCLEOTIDE SEQUENCE</scope>
    <source>
        <strain evidence="2">CBS 121739</strain>
    </source>
</reference>
<proteinExistence type="predicted"/>
<keyword evidence="3" id="KW-1185">Reference proteome</keyword>
<feature type="region of interest" description="Disordered" evidence="1">
    <location>
        <begin position="100"/>
        <end position="137"/>
    </location>
</feature>
<name>A0A6A6WJ08_9PEZI</name>
<evidence type="ECO:0000256" key="1">
    <source>
        <dbReference type="SAM" id="MobiDB-lite"/>
    </source>
</evidence>
<dbReference type="AlphaFoldDB" id="A0A6A6WJ08"/>
<dbReference type="GeneID" id="54481282"/>